<proteinExistence type="predicted"/>
<dbReference type="CDD" id="cd00158">
    <property type="entry name" value="RHOD"/>
    <property type="match status" value="1"/>
</dbReference>
<evidence type="ECO:0000313" key="4">
    <source>
        <dbReference type="Proteomes" id="UP001280581"/>
    </source>
</evidence>
<dbReference type="InterPro" id="IPR036873">
    <property type="entry name" value="Rhodanese-like_dom_sf"/>
</dbReference>
<dbReference type="InterPro" id="IPR001763">
    <property type="entry name" value="Rhodanese-like_dom"/>
</dbReference>
<protein>
    <recommendedName>
        <fullName evidence="2">Rhodanese domain-containing protein</fullName>
    </recommendedName>
</protein>
<reference evidence="3 4" key="1">
    <citation type="submission" date="2021-02" db="EMBL/GenBank/DDBJ databases">
        <title>Genome assembly of Pseudopithomyces chartarum.</title>
        <authorList>
            <person name="Jauregui R."/>
            <person name="Singh J."/>
            <person name="Voisey C."/>
        </authorList>
    </citation>
    <scope>NUCLEOTIDE SEQUENCE [LARGE SCALE GENOMIC DNA]</scope>
    <source>
        <strain evidence="3 4">AGR01</strain>
    </source>
</reference>
<dbReference type="SMART" id="SM00450">
    <property type="entry name" value="RHOD"/>
    <property type="match status" value="1"/>
</dbReference>
<feature type="domain" description="Rhodanese" evidence="2">
    <location>
        <begin position="5"/>
        <end position="100"/>
    </location>
</feature>
<dbReference type="EMBL" id="WVTA01000002">
    <property type="protein sequence ID" value="KAK3216018.1"/>
    <property type="molecule type" value="Genomic_DNA"/>
</dbReference>
<keyword evidence="4" id="KW-1185">Reference proteome</keyword>
<sequence>MKSKKGSQDFLIDVRTPAEFSTGSLSNDIHPLATNIEYQSIASLTSILTEVSKQDKITLYCRSGRRSNIAMQALQRLGYTNVRDIGGFEEAKAVLRREEVERRHQADREFEESTVAEDTGKAEERRKAFGALLLGLKGCE</sequence>
<dbReference type="Gene3D" id="3.40.250.10">
    <property type="entry name" value="Rhodanese-like domain"/>
    <property type="match status" value="1"/>
</dbReference>
<dbReference type="SUPFAM" id="SSF52821">
    <property type="entry name" value="Rhodanese/Cell cycle control phosphatase"/>
    <property type="match status" value="1"/>
</dbReference>
<evidence type="ECO:0000256" key="1">
    <source>
        <dbReference type="SAM" id="MobiDB-lite"/>
    </source>
</evidence>
<feature type="region of interest" description="Disordered" evidence="1">
    <location>
        <begin position="102"/>
        <end position="122"/>
    </location>
</feature>
<organism evidence="3 4">
    <name type="scientific">Pseudopithomyces chartarum</name>
    <dbReference type="NCBI Taxonomy" id="1892770"/>
    <lineage>
        <taxon>Eukaryota</taxon>
        <taxon>Fungi</taxon>
        <taxon>Dikarya</taxon>
        <taxon>Ascomycota</taxon>
        <taxon>Pezizomycotina</taxon>
        <taxon>Dothideomycetes</taxon>
        <taxon>Pleosporomycetidae</taxon>
        <taxon>Pleosporales</taxon>
        <taxon>Massarineae</taxon>
        <taxon>Didymosphaeriaceae</taxon>
        <taxon>Pseudopithomyces</taxon>
    </lineage>
</organism>
<evidence type="ECO:0000313" key="3">
    <source>
        <dbReference type="EMBL" id="KAK3216018.1"/>
    </source>
</evidence>
<dbReference type="PANTHER" id="PTHR45431:SF3">
    <property type="entry name" value="RHODANESE-LIKE DOMAIN-CONTAINING PROTEIN 15, CHLOROPLASTIC"/>
    <property type="match status" value="1"/>
</dbReference>
<comment type="caution">
    <text evidence="3">The sequence shown here is derived from an EMBL/GenBank/DDBJ whole genome shotgun (WGS) entry which is preliminary data.</text>
</comment>
<gene>
    <name evidence="3" type="ORF">GRF29_8g1890991</name>
</gene>
<dbReference type="PROSITE" id="PS50206">
    <property type="entry name" value="RHODANESE_3"/>
    <property type="match status" value="1"/>
</dbReference>
<dbReference type="InterPro" id="IPR052367">
    <property type="entry name" value="Thiosulfate_ST/Rhodanese-like"/>
</dbReference>
<evidence type="ECO:0000259" key="2">
    <source>
        <dbReference type="PROSITE" id="PS50206"/>
    </source>
</evidence>
<accession>A0AAN6M582</accession>
<dbReference type="AlphaFoldDB" id="A0AAN6M582"/>
<dbReference type="PANTHER" id="PTHR45431">
    <property type="entry name" value="RHODANESE-LIKE DOMAIN-CONTAINING PROTEIN 15, CHLOROPLASTIC"/>
    <property type="match status" value="1"/>
</dbReference>
<name>A0AAN6M582_9PLEO</name>
<dbReference type="Pfam" id="PF00581">
    <property type="entry name" value="Rhodanese"/>
    <property type="match status" value="1"/>
</dbReference>
<dbReference type="Proteomes" id="UP001280581">
    <property type="component" value="Unassembled WGS sequence"/>
</dbReference>